<comment type="caution">
    <text evidence="5">The sequence shown here is derived from an EMBL/GenBank/DDBJ whole genome shotgun (WGS) entry which is preliminary data.</text>
</comment>
<dbReference type="InterPro" id="IPR000014">
    <property type="entry name" value="PAS"/>
</dbReference>
<dbReference type="Gene3D" id="3.30.450.40">
    <property type="match status" value="1"/>
</dbReference>
<dbReference type="InterPro" id="IPR013656">
    <property type="entry name" value="PAS_4"/>
</dbReference>
<dbReference type="Pfam" id="PF08448">
    <property type="entry name" value="PAS_4"/>
    <property type="match status" value="2"/>
</dbReference>
<dbReference type="InterPro" id="IPR036457">
    <property type="entry name" value="PPM-type-like_dom_sf"/>
</dbReference>
<dbReference type="RefSeq" id="WP_345548410.1">
    <property type="nucleotide sequence ID" value="NZ_BAAAZA010000007.1"/>
</dbReference>
<feature type="compositionally biased region" description="Basic and acidic residues" evidence="2">
    <location>
        <begin position="1"/>
        <end position="15"/>
    </location>
</feature>
<protein>
    <submittedName>
        <fullName evidence="5">SpoIIE family protein phosphatase</fullName>
    </submittedName>
</protein>
<dbReference type="Pfam" id="PF01590">
    <property type="entry name" value="GAF"/>
    <property type="match status" value="1"/>
</dbReference>
<dbReference type="SMART" id="SM00091">
    <property type="entry name" value="PAS"/>
    <property type="match status" value="2"/>
</dbReference>
<dbReference type="InterPro" id="IPR001932">
    <property type="entry name" value="PPM-type_phosphatase-like_dom"/>
</dbReference>
<evidence type="ECO:0000259" key="4">
    <source>
        <dbReference type="PROSITE" id="PS51746"/>
    </source>
</evidence>
<gene>
    <name evidence="5" type="ORF">GCM10022207_28960</name>
</gene>
<dbReference type="Gene3D" id="3.60.40.10">
    <property type="entry name" value="PPM-type phosphatase domain"/>
    <property type="match status" value="1"/>
</dbReference>
<proteinExistence type="predicted"/>
<dbReference type="PROSITE" id="PS50112">
    <property type="entry name" value="PAS"/>
    <property type="match status" value="2"/>
</dbReference>
<dbReference type="InterPro" id="IPR029016">
    <property type="entry name" value="GAF-like_dom_sf"/>
</dbReference>
<dbReference type="SUPFAM" id="SSF81606">
    <property type="entry name" value="PP2C-like"/>
    <property type="match status" value="1"/>
</dbReference>
<dbReference type="NCBIfam" id="TIGR00229">
    <property type="entry name" value="sensory_box"/>
    <property type="match status" value="2"/>
</dbReference>
<dbReference type="Gene3D" id="3.30.450.20">
    <property type="entry name" value="PAS domain"/>
    <property type="match status" value="2"/>
</dbReference>
<sequence length="703" mass="76280">MGAEERRQDEERDRPAVPSPPGGLLDLLSVAAVVLDDRGRCVLWSPQAEEVFGYTAEEALGQYAAQIMVHEEHIELVIKLFSEVMETGASWAGAFPIRRKDGTTRLVEFRNVRLLDDNGAIYALGIAADHTTLQQVETDLALSERLVSQAPIGIALMDTELRYVLVNPALERINGMPAADHIGHRTRDLLPSFDAEAIELVMRRVLHTGTPVIDQYIVGRTPADPDNDHAWSVSFHRLEGSGGRIIGVATSIVDVSERHWATIKAERAQRRLSLIADASARVGTRLEVEKTAQELAEVAVPDLADLAAVDVLDAVLAFRRSNGTQDEGSELFRTLAVATAYPTDVTVGVKPGDQTTYAEDRLITRCVHTRQAVLVPCVEEADLQRIARSPDGAAALARAGLHSYLAVPLIAGSEVLGALELLRARNPLPFDEDDAILAGEIAARAAVSIDNARWHQNVRNAAETLQRSLLPGHPPQLVGLEVVSHYQPAGASAEVGGDWYDVIPLADDKTALVIGDVMGNGIDAAANMGRLRTATGTLADLDMTPDEVLRHLDKTTRGLEQYATCIYAVYDPHRRECRIANAGHMPPVLIRDRSHPELLDLPTGAPLGVGGVPFDTTTFALNPGDRLVLYTDGLVETRHDPIDERLDTLVHTLDGPRRPMGETCDWLLQALRHPDDHDDVALLIAQAGPVPGRPTHDAEAPST</sequence>
<name>A0ABP7K294_9ACTN</name>
<feature type="domain" description="PAS" evidence="3">
    <location>
        <begin position="24"/>
        <end position="88"/>
    </location>
</feature>
<feature type="domain" description="PAS" evidence="3">
    <location>
        <begin position="139"/>
        <end position="209"/>
    </location>
</feature>
<evidence type="ECO:0000256" key="2">
    <source>
        <dbReference type="SAM" id="MobiDB-lite"/>
    </source>
</evidence>
<evidence type="ECO:0000313" key="5">
    <source>
        <dbReference type="EMBL" id="GAA3863224.1"/>
    </source>
</evidence>
<evidence type="ECO:0000256" key="1">
    <source>
        <dbReference type="ARBA" id="ARBA00022801"/>
    </source>
</evidence>
<dbReference type="InterPro" id="IPR003018">
    <property type="entry name" value="GAF"/>
</dbReference>
<keyword evidence="6" id="KW-1185">Reference proteome</keyword>
<keyword evidence="1" id="KW-0378">Hydrolase</keyword>
<organism evidence="5 6">
    <name type="scientific">Streptomyces lannensis</name>
    <dbReference type="NCBI Taxonomy" id="766498"/>
    <lineage>
        <taxon>Bacteria</taxon>
        <taxon>Bacillati</taxon>
        <taxon>Actinomycetota</taxon>
        <taxon>Actinomycetes</taxon>
        <taxon>Kitasatosporales</taxon>
        <taxon>Streptomycetaceae</taxon>
        <taxon>Streptomyces</taxon>
    </lineage>
</organism>
<evidence type="ECO:0000313" key="6">
    <source>
        <dbReference type="Proteomes" id="UP001501563"/>
    </source>
</evidence>
<dbReference type="PROSITE" id="PS51746">
    <property type="entry name" value="PPM_2"/>
    <property type="match status" value="1"/>
</dbReference>
<dbReference type="SMART" id="SM00065">
    <property type="entry name" value="GAF"/>
    <property type="match status" value="1"/>
</dbReference>
<dbReference type="PANTHER" id="PTHR43156">
    <property type="entry name" value="STAGE II SPORULATION PROTEIN E-RELATED"/>
    <property type="match status" value="1"/>
</dbReference>
<feature type="region of interest" description="Disordered" evidence="2">
    <location>
        <begin position="1"/>
        <end position="21"/>
    </location>
</feature>
<accession>A0ABP7K294</accession>
<dbReference type="SMART" id="SM00331">
    <property type="entry name" value="PP2C_SIG"/>
    <property type="match status" value="1"/>
</dbReference>
<dbReference type="Pfam" id="PF07228">
    <property type="entry name" value="SpoIIE"/>
    <property type="match status" value="1"/>
</dbReference>
<dbReference type="CDD" id="cd00130">
    <property type="entry name" value="PAS"/>
    <property type="match status" value="2"/>
</dbReference>
<feature type="domain" description="PPM-type phosphatase" evidence="4">
    <location>
        <begin position="482"/>
        <end position="687"/>
    </location>
</feature>
<evidence type="ECO:0000259" key="3">
    <source>
        <dbReference type="PROSITE" id="PS50112"/>
    </source>
</evidence>
<dbReference type="Proteomes" id="UP001501563">
    <property type="component" value="Unassembled WGS sequence"/>
</dbReference>
<dbReference type="InterPro" id="IPR052016">
    <property type="entry name" value="Bact_Sigma-Reg"/>
</dbReference>
<reference evidence="6" key="1">
    <citation type="journal article" date="2019" name="Int. J. Syst. Evol. Microbiol.">
        <title>The Global Catalogue of Microorganisms (GCM) 10K type strain sequencing project: providing services to taxonomists for standard genome sequencing and annotation.</title>
        <authorList>
            <consortium name="The Broad Institute Genomics Platform"/>
            <consortium name="The Broad Institute Genome Sequencing Center for Infectious Disease"/>
            <person name="Wu L."/>
            <person name="Ma J."/>
        </authorList>
    </citation>
    <scope>NUCLEOTIDE SEQUENCE [LARGE SCALE GENOMIC DNA]</scope>
    <source>
        <strain evidence="6">JCM 16578</strain>
    </source>
</reference>
<dbReference type="SUPFAM" id="SSF55785">
    <property type="entry name" value="PYP-like sensor domain (PAS domain)"/>
    <property type="match status" value="2"/>
</dbReference>
<dbReference type="InterPro" id="IPR035965">
    <property type="entry name" value="PAS-like_dom_sf"/>
</dbReference>
<dbReference type="EMBL" id="BAAAZA010000007">
    <property type="protein sequence ID" value="GAA3863224.1"/>
    <property type="molecule type" value="Genomic_DNA"/>
</dbReference>
<dbReference type="SUPFAM" id="SSF55781">
    <property type="entry name" value="GAF domain-like"/>
    <property type="match status" value="1"/>
</dbReference>
<dbReference type="PANTHER" id="PTHR43156:SF2">
    <property type="entry name" value="STAGE II SPORULATION PROTEIN E"/>
    <property type="match status" value="1"/>
</dbReference>